<dbReference type="InterPro" id="IPR001387">
    <property type="entry name" value="Cro/C1-type_HTH"/>
</dbReference>
<dbReference type="RefSeq" id="WP_155430688.1">
    <property type="nucleotide sequence ID" value="NZ_WNJO01000002.1"/>
</dbReference>
<evidence type="ECO:0000313" key="4">
    <source>
        <dbReference type="EMBL" id="MTV81394.1"/>
    </source>
</evidence>
<dbReference type="SUPFAM" id="SSF47413">
    <property type="entry name" value="lambda repressor-like DNA-binding domains"/>
    <property type="match status" value="1"/>
</dbReference>
<name>A0A7X2XTK4_9LACO</name>
<dbReference type="EMBL" id="WNJO01000002">
    <property type="protein sequence ID" value="MTV81394.1"/>
    <property type="molecule type" value="Genomic_DNA"/>
</dbReference>
<evidence type="ECO:0000259" key="3">
    <source>
        <dbReference type="PROSITE" id="PS50943"/>
    </source>
</evidence>
<keyword evidence="1" id="KW-0238">DNA-binding</keyword>
<feature type="transmembrane region" description="Helical" evidence="2">
    <location>
        <begin position="140"/>
        <end position="159"/>
    </location>
</feature>
<protein>
    <submittedName>
        <fullName evidence="4">Helix-turn-helix domain-containing protein</fullName>
    </submittedName>
</protein>
<dbReference type="Proteomes" id="UP000466388">
    <property type="component" value="Unassembled WGS sequence"/>
</dbReference>
<accession>A0A7X2XTK4</accession>
<dbReference type="Pfam" id="PF12844">
    <property type="entry name" value="HTH_19"/>
    <property type="match status" value="1"/>
</dbReference>
<dbReference type="SMART" id="SM00530">
    <property type="entry name" value="HTH_XRE"/>
    <property type="match status" value="1"/>
</dbReference>
<dbReference type="CDD" id="cd00093">
    <property type="entry name" value="HTH_XRE"/>
    <property type="match status" value="1"/>
</dbReference>
<feature type="transmembrane region" description="Helical" evidence="2">
    <location>
        <begin position="103"/>
        <end position="128"/>
    </location>
</feature>
<dbReference type="PANTHER" id="PTHR46558">
    <property type="entry name" value="TRACRIPTIONAL REGULATORY PROTEIN-RELATED-RELATED"/>
    <property type="match status" value="1"/>
</dbReference>
<evidence type="ECO:0000256" key="1">
    <source>
        <dbReference type="ARBA" id="ARBA00023125"/>
    </source>
</evidence>
<organism evidence="4 5">
    <name type="scientific">Secundilactobacillus folii</name>
    <dbReference type="NCBI Taxonomy" id="2678357"/>
    <lineage>
        <taxon>Bacteria</taxon>
        <taxon>Bacillati</taxon>
        <taxon>Bacillota</taxon>
        <taxon>Bacilli</taxon>
        <taxon>Lactobacillales</taxon>
        <taxon>Lactobacillaceae</taxon>
        <taxon>Secundilactobacillus</taxon>
    </lineage>
</organism>
<dbReference type="PANTHER" id="PTHR46558:SF4">
    <property type="entry name" value="DNA-BIDING PHAGE PROTEIN"/>
    <property type="match status" value="1"/>
</dbReference>
<dbReference type="AlphaFoldDB" id="A0A7X2XTK4"/>
<feature type="domain" description="HTH cro/C1-type" evidence="3">
    <location>
        <begin position="9"/>
        <end position="63"/>
    </location>
</feature>
<sequence>MQESLGTRLRSARINSGLSQNDAATIMHISRQSFSKWENDRGYPDIDNLVYLSQLYEVSIDNLLKDNDEMKEKISVNEAAIKDKRGKLKKVNKTLFQNSDEGLFLIILALVSAIIPPIGIVMPLYVMWRNSKYNSLYKTIYLISIVIIMVSILGTSIYVSDNWLSPTETHVYRTN</sequence>
<comment type="caution">
    <text evidence="4">The sequence shown here is derived from an EMBL/GenBank/DDBJ whole genome shotgun (WGS) entry which is preliminary data.</text>
</comment>
<keyword evidence="2" id="KW-1133">Transmembrane helix</keyword>
<dbReference type="Gene3D" id="1.10.260.40">
    <property type="entry name" value="lambda repressor-like DNA-binding domains"/>
    <property type="match status" value="1"/>
</dbReference>
<evidence type="ECO:0000313" key="5">
    <source>
        <dbReference type="Proteomes" id="UP000466388"/>
    </source>
</evidence>
<proteinExistence type="predicted"/>
<evidence type="ECO:0000256" key="2">
    <source>
        <dbReference type="SAM" id="Phobius"/>
    </source>
</evidence>
<keyword evidence="5" id="KW-1185">Reference proteome</keyword>
<keyword evidence="2" id="KW-0472">Membrane</keyword>
<dbReference type="PROSITE" id="PS50943">
    <property type="entry name" value="HTH_CROC1"/>
    <property type="match status" value="1"/>
</dbReference>
<dbReference type="InterPro" id="IPR010982">
    <property type="entry name" value="Lambda_DNA-bd_dom_sf"/>
</dbReference>
<gene>
    <name evidence="4" type="ORF">GM612_01830</name>
</gene>
<reference evidence="4 5" key="1">
    <citation type="submission" date="2019-11" db="EMBL/GenBank/DDBJ databases">
        <title>Lactobacillus sp. nov. CRM56-3, isolated from fermented tea leaves.</title>
        <authorList>
            <person name="Phuengjayaem S."/>
            <person name="Tanasupawat S."/>
        </authorList>
    </citation>
    <scope>NUCLEOTIDE SEQUENCE [LARGE SCALE GENOMIC DNA]</scope>
    <source>
        <strain evidence="4 5">CRM56-3</strain>
    </source>
</reference>
<dbReference type="GO" id="GO:0003677">
    <property type="term" value="F:DNA binding"/>
    <property type="evidence" value="ECO:0007669"/>
    <property type="project" value="UniProtKB-KW"/>
</dbReference>
<keyword evidence="2" id="KW-0812">Transmembrane</keyword>